<dbReference type="EMBL" id="JEMT01025659">
    <property type="protein sequence ID" value="EXX61407.1"/>
    <property type="molecule type" value="Genomic_DNA"/>
</dbReference>
<protein>
    <submittedName>
        <fullName evidence="2">Uncharacterized protein</fullName>
    </submittedName>
</protein>
<accession>A0A015IVV9</accession>
<feature type="compositionally biased region" description="Acidic residues" evidence="1">
    <location>
        <begin position="242"/>
        <end position="251"/>
    </location>
</feature>
<reference evidence="2 3" key="1">
    <citation type="submission" date="2014-02" db="EMBL/GenBank/DDBJ databases">
        <title>Single nucleus genome sequencing reveals high similarity among nuclei of an endomycorrhizal fungus.</title>
        <authorList>
            <person name="Lin K."/>
            <person name="Geurts R."/>
            <person name="Zhang Z."/>
            <person name="Limpens E."/>
            <person name="Saunders D.G."/>
            <person name="Mu D."/>
            <person name="Pang E."/>
            <person name="Cao H."/>
            <person name="Cha H."/>
            <person name="Lin T."/>
            <person name="Zhou Q."/>
            <person name="Shang Y."/>
            <person name="Li Y."/>
            <person name="Ivanov S."/>
            <person name="Sharma T."/>
            <person name="Velzen R.V."/>
            <person name="Ruijter N.D."/>
            <person name="Aanen D.K."/>
            <person name="Win J."/>
            <person name="Kamoun S."/>
            <person name="Bisseling T."/>
            <person name="Huang S."/>
        </authorList>
    </citation>
    <scope>NUCLEOTIDE SEQUENCE [LARGE SCALE GENOMIC DNA]</scope>
    <source>
        <strain evidence="3">DAOM197198w</strain>
    </source>
</reference>
<dbReference type="AlphaFoldDB" id="A0A015IVV9"/>
<proteinExistence type="predicted"/>
<feature type="region of interest" description="Disordered" evidence="1">
    <location>
        <begin position="236"/>
        <end position="276"/>
    </location>
</feature>
<gene>
    <name evidence="2" type="ORF">RirG_171480</name>
</gene>
<organism evidence="2 3">
    <name type="scientific">Rhizophagus irregularis (strain DAOM 197198w)</name>
    <name type="common">Glomus intraradices</name>
    <dbReference type="NCBI Taxonomy" id="1432141"/>
    <lineage>
        <taxon>Eukaryota</taxon>
        <taxon>Fungi</taxon>
        <taxon>Fungi incertae sedis</taxon>
        <taxon>Mucoromycota</taxon>
        <taxon>Glomeromycotina</taxon>
        <taxon>Glomeromycetes</taxon>
        <taxon>Glomerales</taxon>
        <taxon>Glomeraceae</taxon>
        <taxon>Rhizophagus</taxon>
    </lineage>
</organism>
<evidence type="ECO:0000256" key="1">
    <source>
        <dbReference type="SAM" id="MobiDB-lite"/>
    </source>
</evidence>
<evidence type="ECO:0000313" key="3">
    <source>
        <dbReference type="Proteomes" id="UP000022910"/>
    </source>
</evidence>
<name>A0A015IVV9_RHIIW</name>
<evidence type="ECO:0000313" key="2">
    <source>
        <dbReference type="EMBL" id="EXX61407.1"/>
    </source>
</evidence>
<keyword evidence="3" id="KW-1185">Reference proteome</keyword>
<feature type="compositionally biased region" description="Basic residues" evidence="1">
    <location>
        <begin position="257"/>
        <end position="273"/>
    </location>
</feature>
<dbReference type="OrthoDB" id="2405409at2759"/>
<dbReference type="Proteomes" id="UP000022910">
    <property type="component" value="Unassembled WGS sequence"/>
</dbReference>
<comment type="caution">
    <text evidence="2">The sequence shown here is derived from an EMBL/GenBank/DDBJ whole genome shotgun (WGS) entry which is preliminary data.</text>
</comment>
<dbReference type="HOGENOM" id="CLU_566380_0_0_1"/>
<sequence>MSSVSISPRNYQIGVCFICQLCMYCGINLSFDNCNCNKDIKPIKNNHSKVVYFRNLIYKPEQVHEKTKNTLLHSNQTYGYKLDIKLPHNFTLCSACNSQINRDVKAAEKEQKNIIVISLSPTDDTSFQQLQIEFRLRLSIKKNKQLFPSIIISFTLEDPNFVNFRNKLEMYICEQVGLIYQNEYNLAYKSSTESGAGTLLDNEDAFSEFIKDYQTMILGNKKVMVIVTLKELSKKHSHQDEVSEQEESNDELENRTHFHQKTKSLPKKRAKNHIPKESNLDENEMLVGSYVIKLNDNLWAKEIVNKNADLDIPPNHALFSMMHSVKVTRKSSLSDEFTQISRSLSLTSDHSLLSQISDYNLPKKVALNMKDFIGGLDKEFGDDKFTCYLPIFEEQEIRVSHLITLSDSEYILMDVTIIGRRQTLRNEAKKYE</sequence>